<dbReference type="STRING" id="137246.A0A401S5U2"/>
<name>A0A401S5U2_CHIPU</name>
<proteinExistence type="inferred from homology"/>
<evidence type="ECO:0000313" key="3">
    <source>
        <dbReference type="EMBL" id="GCC25764.1"/>
    </source>
</evidence>
<evidence type="ECO:0000313" key="4">
    <source>
        <dbReference type="Proteomes" id="UP000287033"/>
    </source>
</evidence>
<feature type="region of interest" description="Disordered" evidence="2">
    <location>
        <begin position="1"/>
        <end position="20"/>
    </location>
</feature>
<dbReference type="AlphaFoldDB" id="A0A401S5U2"/>
<comment type="similarity">
    <text evidence="1">Belongs to the C19orf12 family.</text>
</comment>
<dbReference type="Proteomes" id="UP000287033">
    <property type="component" value="Unassembled WGS sequence"/>
</dbReference>
<protein>
    <submittedName>
        <fullName evidence="3">Uncharacterized protein</fullName>
    </submittedName>
</protein>
<dbReference type="PANTHER" id="PTHR31493">
    <property type="entry name" value="NAZO FAMILY MEMBER"/>
    <property type="match status" value="1"/>
</dbReference>
<sequence length="188" mass="20270">MICLSTGKSRDTNSTADRSPIPILENLEPARRLHLFPAKEDPKPDTEMPVHIDDVMHLVRHISEVEKLQVAVKNSGKGALLAGAIAFAGGLVGGPPGIAVGGAVGGLLGAWMTSGQFKPLPQIIMELPPNQQLILSQDVRNIVQRLDWTDAVQLISLVMGNTALKQEVVSAISAFFLRQLNAEVRHFD</sequence>
<dbReference type="InterPro" id="IPR033369">
    <property type="entry name" value="C19orf12"/>
</dbReference>
<dbReference type="PANTHER" id="PTHR31493:SF1">
    <property type="entry name" value="PROTEIN C19ORF12"/>
    <property type="match status" value="1"/>
</dbReference>
<reference evidence="3 4" key="1">
    <citation type="journal article" date="2018" name="Nat. Ecol. Evol.">
        <title>Shark genomes provide insights into elasmobranch evolution and the origin of vertebrates.</title>
        <authorList>
            <person name="Hara Y"/>
            <person name="Yamaguchi K"/>
            <person name="Onimaru K"/>
            <person name="Kadota M"/>
            <person name="Koyanagi M"/>
            <person name="Keeley SD"/>
            <person name="Tatsumi K"/>
            <person name="Tanaka K"/>
            <person name="Motone F"/>
            <person name="Kageyama Y"/>
            <person name="Nozu R"/>
            <person name="Adachi N"/>
            <person name="Nishimura O"/>
            <person name="Nakagawa R"/>
            <person name="Tanegashima C"/>
            <person name="Kiyatake I"/>
            <person name="Matsumoto R"/>
            <person name="Murakumo K"/>
            <person name="Nishida K"/>
            <person name="Terakita A"/>
            <person name="Kuratani S"/>
            <person name="Sato K"/>
            <person name="Hyodo S Kuraku.S."/>
        </authorList>
    </citation>
    <scope>NUCLEOTIDE SEQUENCE [LARGE SCALE GENOMIC DNA]</scope>
</reference>
<dbReference type="Pfam" id="PF20721">
    <property type="entry name" value="C19orf12"/>
    <property type="match status" value="1"/>
</dbReference>
<organism evidence="3 4">
    <name type="scientific">Chiloscyllium punctatum</name>
    <name type="common">Brownbanded bambooshark</name>
    <name type="synonym">Hemiscyllium punctatum</name>
    <dbReference type="NCBI Taxonomy" id="137246"/>
    <lineage>
        <taxon>Eukaryota</taxon>
        <taxon>Metazoa</taxon>
        <taxon>Chordata</taxon>
        <taxon>Craniata</taxon>
        <taxon>Vertebrata</taxon>
        <taxon>Chondrichthyes</taxon>
        <taxon>Elasmobranchii</taxon>
        <taxon>Galeomorphii</taxon>
        <taxon>Galeoidea</taxon>
        <taxon>Orectolobiformes</taxon>
        <taxon>Hemiscylliidae</taxon>
        <taxon>Chiloscyllium</taxon>
    </lineage>
</organism>
<accession>A0A401S5U2</accession>
<comment type="caution">
    <text evidence="3">The sequence shown here is derived from an EMBL/GenBank/DDBJ whole genome shotgun (WGS) entry which is preliminary data.</text>
</comment>
<evidence type="ECO:0000256" key="2">
    <source>
        <dbReference type="SAM" id="MobiDB-lite"/>
    </source>
</evidence>
<dbReference type="OMA" id="INTRELM"/>
<evidence type="ECO:0000256" key="1">
    <source>
        <dbReference type="ARBA" id="ARBA00029457"/>
    </source>
</evidence>
<dbReference type="OrthoDB" id="5976774at2759"/>
<gene>
    <name evidence="3" type="ORF">chiPu_0004175</name>
</gene>
<keyword evidence="4" id="KW-1185">Reference proteome</keyword>
<dbReference type="EMBL" id="BEZZ01000097">
    <property type="protein sequence ID" value="GCC25764.1"/>
    <property type="molecule type" value="Genomic_DNA"/>
</dbReference>